<dbReference type="PANTHER" id="PTHR33744">
    <property type="entry name" value="CARBOHYDRATE DIACID REGULATOR"/>
    <property type="match status" value="1"/>
</dbReference>
<proteinExistence type="inferred from homology"/>
<dbReference type="InterPro" id="IPR041522">
    <property type="entry name" value="CdaR_GGDEF"/>
</dbReference>
<keyword evidence="6" id="KW-1185">Reference proteome</keyword>
<evidence type="ECO:0000259" key="3">
    <source>
        <dbReference type="Pfam" id="PF14361"/>
    </source>
</evidence>
<dbReference type="AlphaFoldDB" id="A0A640ST14"/>
<sequence length="424" mass="46330">MSTVGMRSGAELLKEACGPKEAPDTQDFGITWVDRLCDEITCEITKDVFPARQGSVPFHNGLRRFVRTSVLSVAKAHNVASPPMEDVASLARDFGVWVAEQGFPLVCVRQAYWTGTRELIDRWGRMGWPGLAPDPAADGGRIAVSGEVVSRVAFCTFDFADRAMRQSLLAHQEATAGLRLGGDLRRRDVITTILAADDGRVNPAWDAALGYRLGGTHIGLLINATDRAHAEKVLQRAKTATSAREHLLLPPVATHWTAWLGYRKAVSVSILGTLRRTLLGSDTQTAMGRPRPGIAGFRASHREAVRAENIREKFHDAPRCLSFHDLSLEDLLLHDPSSAAMFVRDELGPLADSTDRAARIRETLSVWLSCGAHTATAARLGIHENTVRLRLNSVTEMLGAGYLERKAELLVALRLCDVLAAPRP</sequence>
<dbReference type="InterPro" id="IPR025751">
    <property type="entry name" value="RsbRD_N_dom"/>
</dbReference>
<dbReference type="Pfam" id="PF14361">
    <property type="entry name" value="RsbRD_N"/>
    <property type="match status" value="1"/>
</dbReference>
<dbReference type="Pfam" id="PF13556">
    <property type="entry name" value="HTH_30"/>
    <property type="match status" value="1"/>
</dbReference>
<dbReference type="InterPro" id="IPR051448">
    <property type="entry name" value="CdaR-like_regulators"/>
</dbReference>
<gene>
    <name evidence="5" type="ORF">Sgleb_13030</name>
</gene>
<dbReference type="Proteomes" id="UP000430079">
    <property type="component" value="Unassembled WGS sequence"/>
</dbReference>
<dbReference type="Pfam" id="PF17853">
    <property type="entry name" value="GGDEF_2"/>
    <property type="match status" value="1"/>
</dbReference>
<feature type="domain" description="RsbT co-antagonist protein RsbRD N-terminal" evidence="3">
    <location>
        <begin position="34"/>
        <end position="180"/>
    </location>
</feature>
<dbReference type="InterPro" id="IPR042070">
    <property type="entry name" value="PucR_C-HTH_sf"/>
</dbReference>
<evidence type="ECO:0000256" key="1">
    <source>
        <dbReference type="ARBA" id="ARBA00006754"/>
    </source>
</evidence>
<comment type="caution">
    <text evidence="5">The sequence shown here is derived from an EMBL/GenBank/DDBJ whole genome shotgun (WGS) entry which is preliminary data.</text>
</comment>
<dbReference type="PANTHER" id="PTHR33744:SF1">
    <property type="entry name" value="DNA-BINDING TRANSCRIPTIONAL ACTIVATOR ADER"/>
    <property type="match status" value="1"/>
</dbReference>
<reference evidence="5 6" key="1">
    <citation type="submission" date="2019-12" db="EMBL/GenBank/DDBJ databases">
        <title>Whole genome shotgun sequence of Streptomyces hygroscopicus subsp. glebosus NBRC 13786.</title>
        <authorList>
            <person name="Ichikawa N."/>
            <person name="Kimura A."/>
            <person name="Kitahashi Y."/>
            <person name="Komaki H."/>
            <person name="Tamura T."/>
        </authorList>
    </citation>
    <scope>NUCLEOTIDE SEQUENCE [LARGE SCALE GENOMIC DNA]</scope>
    <source>
        <strain evidence="5 6">NBRC 13786</strain>
    </source>
</reference>
<feature type="domain" description="CdaR GGDEF-like" evidence="4">
    <location>
        <begin position="207"/>
        <end position="307"/>
    </location>
</feature>
<evidence type="ECO:0000313" key="5">
    <source>
        <dbReference type="EMBL" id="GFE13256.1"/>
    </source>
</evidence>
<comment type="similarity">
    <text evidence="1">Belongs to the CdaR family.</text>
</comment>
<dbReference type="InterPro" id="IPR025736">
    <property type="entry name" value="PucR_C-HTH_dom"/>
</dbReference>
<evidence type="ECO:0000259" key="2">
    <source>
        <dbReference type="Pfam" id="PF13556"/>
    </source>
</evidence>
<evidence type="ECO:0000259" key="4">
    <source>
        <dbReference type="Pfam" id="PF17853"/>
    </source>
</evidence>
<organism evidence="5 6">
    <name type="scientific">Streptomyces glebosus</name>
    <dbReference type="NCBI Taxonomy" id="249580"/>
    <lineage>
        <taxon>Bacteria</taxon>
        <taxon>Bacillati</taxon>
        <taxon>Actinomycetota</taxon>
        <taxon>Actinomycetes</taxon>
        <taxon>Kitasatosporales</taxon>
        <taxon>Streptomycetaceae</taxon>
        <taxon>Streptomyces</taxon>
    </lineage>
</organism>
<evidence type="ECO:0000313" key="6">
    <source>
        <dbReference type="Proteomes" id="UP000430079"/>
    </source>
</evidence>
<evidence type="ECO:0008006" key="7">
    <source>
        <dbReference type="Google" id="ProtNLM"/>
    </source>
</evidence>
<dbReference type="EMBL" id="BLIO01000001">
    <property type="protein sequence ID" value="GFE13256.1"/>
    <property type="molecule type" value="Genomic_DNA"/>
</dbReference>
<name>A0A640ST14_9ACTN</name>
<accession>A0A640ST14</accession>
<protein>
    <recommendedName>
        <fullName evidence="7">PucR C-terminal helix-turn-helix domain-containing protein</fullName>
    </recommendedName>
</protein>
<dbReference type="Gene3D" id="1.10.10.2840">
    <property type="entry name" value="PucR C-terminal helix-turn-helix domain"/>
    <property type="match status" value="1"/>
</dbReference>
<feature type="domain" description="PucR C-terminal helix-turn-helix" evidence="2">
    <location>
        <begin position="361"/>
        <end position="414"/>
    </location>
</feature>